<dbReference type="HOGENOM" id="CLU_3420972_0_0_9"/>
<keyword evidence="2" id="KW-1185">Reference proteome</keyword>
<evidence type="ECO:0000313" key="1">
    <source>
        <dbReference type="EMBL" id="CBL00474.1"/>
    </source>
</evidence>
<dbReference type="KEGG" id="fpr:FP2_32460"/>
<dbReference type="BioCyc" id="FPRA718252:G1375-2802-MONOMER"/>
<sequence length="24" mass="2837">MWKNKSVFNNFHGVFNILGAKKEK</sequence>
<dbReference type="Proteomes" id="UP000008804">
    <property type="component" value="Chromosome"/>
</dbReference>
<proteinExistence type="predicted"/>
<dbReference type="STRING" id="718252.FP2_32460"/>
<reference evidence="1 2" key="2">
    <citation type="submission" date="2010-03" db="EMBL/GenBank/DDBJ databases">
        <authorList>
            <person name="Pajon A."/>
        </authorList>
    </citation>
    <scope>NUCLEOTIDE SEQUENCE [LARGE SCALE GENOMIC DNA]</scope>
    <source>
        <strain evidence="2">L2-6</strain>
    </source>
</reference>
<evidence type="ECO:0000313" key="2">
    <source>
        <dbReference type="Proteomes" id="UP000008804"/>
    </source>
</evidence>
<dbReference type="EMBL" id="FP929045">
    <property type="protein sequence ID" value="CBL00474.1"/>
    <property type="molecule type" value="Genomic_DNA"/>
</dbReference>
<accession>D4K2H5</accession>
<name>D4K2H5_9FIRM</name>
<protein>
    <submittedName>
        <fullName evidence="1">Uncharacterized protein</fullName>
    </submittedName>
</protein>
<dbReference type="AlphaFoldDB" id="D4K2H5"/>
<gene>
    <name evidence="1" type="ORF">FP2_32460</name>
</gene>
<reference evidence="1 2" key="1">
    <citation type="submission" date="2010-03" db="EMBL/GenBank/DDBJ databases">
        <title>The genome sequence of Faecalibacterium prausnitzii L2/6.</title>
        <authorList>
            <consortium name="metaHIT consortium -- http://www.metahit.eu/"/>
            <person name="Pajon A."/>
            <person name="Turner K."/>
            <person name="Parkhill J."/>
            <person name="Duncan S."/>
            <person name="Flint H."/>
        </authorList>
    </citation>
    <scope>NUCLEOTIDE SEQUENCE [LARGE SCALE GENOMIC DNA]</scope>
    <source>
        <strain evidence="2">L2-6</strain>
    </source>
</reference>
<organism evidence="1 2">
    <name type="scientific">Faecalibacterium prausnitzii L2-6</name>
    <dbReference type="NCBI Taxonomy" id="718252"/>
    <lineage>
        <taxon>Bacteria</taxon>
        <taxon>Bacillati</taxon>
        <taxon>Bacillota</taxon>
        <taxon>Clostridia</taxon>
        <taxon>Eubacteriales</taxon>
        <taxon>Oscillospiraceae</taxon>
        <taxon>Faecalibacterium</taxon>
    </lineage>
</organism>